<keyword evidence="3" id="KW-1185">Reference proteome</keyword>
<dbReference type="EMBL" id="CAXITT010000376">
    <property type="protein sequence ID" value="CAL1540280.1"/>
    <property type="molecule type" value="Genomic_DNA"/>
</dbReference>
<evidence type="ECO:0000313" key="2">
    <source>
        <dbReference type="EMBL" id="CAL1540280.1"/>
    </source>
</evidence>
<comment type="caution">
    <text evidence="2">The sequence shown here is derived from an EMBL/GenBank/DDBJ whole genome shotgun (WGS) entry which is preliminary data.</text>
</comment>
<keyword evidence="1" id="KW-0732">Signal</keyword>
<protein>
    <submittedName>
        <fullName evidence="2">Uncharacterized protein</fullName>
    </submittedName>
</protein>
<accession>A0AAV2I652</accession>
<feature type="signal peptide" evidence="1">
    <location>
        <begin position="1"/>
        <end position="25"/>
    </location>
</feature>
<sequence>MNPNCTGKNLKLAFVLLCNARLTPSYQGVSDAPSNAPQSLEETRLQHELKASVATSTAPQTLEETRLQHYLKASDKMDSSLLFAGEAKHSSGGKEVVILRNKNRSDTLKVIENRCPNRKGKVCILGPLTDFVQVRRFKSLVPEDKAAVTEDLDPVKAEALIQNRPNSPPLFSVSSISLKSKIDEKEFYKKANANRCPIKRPLEWKNLKYHPSCFDMASDLNSVRKQISLQVNMYLNRCAKVAWSSELPDNLSNIPRHAVLVKWKLAHNLPCFTIECVYTVLGRFGDIRIMAQLSPNSAIAVYSDITTAKAVATVGIVGFQQCPLIVSWLFPEMYKDRFQLVKSIGNFHRPTTEEVFANHFRQQQKIINTCFRLHAPNMFYDHTTYRP</sequence>
<dbReference type="AlphaFoldDB" id="A0AAV2I652"/>
<dbReference type="Proteomes" id="UP001497497">
    <property type="component" value="Unassembled WGS sequence"/>
</dbReference>
<evidence type="ECO:0000313" key="3">
    <source>
        <dbReference type="Proteomes" id="UP001497497"/>
    </source>
</evidence>
<proteinExistence type="predicted"/>
<reference evidence="2 3" key="1">
    <citation type="submission" date="2024-04" db="EMBL/GenBank/DDBJ databases">
        <authorList>
            <consortium name="Genoscope - CEA"/>
            <person name="William W."/>
        </authorList>
    </citation>
    <scope>NUCLEOTIDE SEQUENCE [LARGE SCALE GENOMIC DNA]</scope>
</reference>
<organism evidence="2 3">
    <name type="scientific">Lymnaea stagnalis</name>
    <name type="common">Great pond snail</name>
    <name type="synonym">Helix stagnalis</name>
    <dbReference type="NCBI Taxonomy" id="6523"/>
    <lineage>
        <taxon>Eukaryota</taxon>
        <taxon>Metazoa</taxon>
        <taxon>Spiralia</taxon>
        <taxon>Lophotrochozoa</taxon>
        <taxon>Mollusca</taxon>
        <taxon>Gastropoda</taxon>
        <taxon>Heterobranchia</taxon>
        <taxon>Euthyneura</taxon>
        <taxon>Panpulmonata</taxon>
        <taxon>Hygrophila</taxon>
        <taxon>Lymnaeoidea</taxon>
        <taxon>Lymnaeidae</taxon>
        <taxon>Lymnaea</taxon>
    </lineage>
</organism>
<feature type="chain" id="PRO_5043584495" evidence="1">
    <location>
        <begin position="26"/>
        <end position="387"/>
    </location>
</feature>
<name>A0AAV2I652_LYMST</name>
<evidence type="ECO:0000256" key="1">
    <source>
        <dbReference type="SAM" id="SignalP"/>
    </source>
</evidence>
<gene>
    <name evidence="2" type="ORF">GSLYS_00013941001</name>
</gene>